<dbReference type="AlphaFoldDB" id="A0A0V0GGZ3"/>
<name>A0A0V0GGZ3_SOLCH</name>
<sequence>MHGSLMFSCIVEQNIACVETDLKFTASIYVASFSSSQPFEDFGSTCSVLCWSWLSIALFIWQDTSL</sequence>
<protein>
    <submittedName>
        <fullName evidence="1">Putative ovule protein</fullName>
    </submittedName>
</protein>
<dbReference type="EMBL" id="GEDG01039802">
    <property type="protein sequence ID" value="JAP06967.1"/>
    <property type="molecule type" value="Transcribed_RNA"/>
</dbReference>
<accession>A0A0V0GGZ3</accession>
<evidence type="ECO:0000313" key="1">
    <source>
        <dbReference type="EMBL" id="JAP06967.1"/>
    </source>
</evidence>
<proteinExistence type="predicted"/>
<organism evidence="1">
    <name type="scientific">Solanum chacoense</name>
    <name type="common">Chaco potato</name>
    <dbReference type="NCBI Taxonomy" id="4108"/>
    <lineage>
        <taxon>Eukaryota</taxon>
        <taxon>Viridiplantae</taxon>
        <taxon>Streptophyta</taxon>
        <taxon>Embryophyta</taxon>
        <taxon>Tracheophyta</taxon>
        <taxon>Spermatophyta</taxon>
        <taxon>Magnoliopsida</taxon>
        <taxon>eudicotyledons</taxon>
        <taxon>Gunneridae</taxon>
        <taxon>Pentapetalae</taxon>
        <taxon>asterids</taxon>
        <taxon>lamiids</taxon>
        <taxon>Solanales</taxon>
        <taxon>Solanaceae</taxon>
        <taxon>Solanoideae</taxon>
        <taxon>Solaneae</taxon>
        <taxon>Solanum</taxon>
    </lineage>
</organism>
<reference evidence="1" key="1">
    <citation type="submission" date="2015-12" db="EMBL/GenBank/DDBJ databases">
        <title>Gene expression during late stages of embryo sac development: a critical building block for successful pollen-pistil interactions.</title>
        <authorList>
            <person name="Liu Y."/>
            <person name="Joly V."/>
            <person name="Sabar M."/>
            <person name="Matton D.P."/>
        </authorList>
    </citation>
    <scope>NUCLEOTIDE SEQUENCE</scope>
</reference>